<protein>
    <submittedName>
        <fullName evidence="2">Uncharacterized protein</fullName>
    </submittedName>
</protein>
<evidence type="ECO:0000313" key="1">
    <source>
        <dbReference type="Proteomes" id="UP000887580"/>
    </source>
</evidence>
<evidence type="ECO:0000313" key="2">
    <source>
        <dbReference type="WBParaSite" id="PS1159_v2.g20724.t1"/>
    </source>
</evidence>
<organism evidence="1 2">
    <name type="scientific">Panagrolaimus sp. PS1159</name>
    <dbReference type="NCBI Taxonomy" id="55785"/>
    <lineage>
        <taxon>Eukaryota</taxon>
        <taxon>Metazoa</taxon>
        <taxon>Ecdysozoa</taxon>
        <taxon>Nematoda</taxon>
        <taxon>Chromadorea</taxon>
        <taxon>Rhabditida</taxon>
        <taxon>Tylenchina</taxon>
        <taxon>Panagrolaimomorpha</taxon>
        <taxon>Panagrolaimoidea</taxon>
        <taxon>Panagrolaimidae</taxon>
        <taxon>Panagrolaimus</taxon>
    </lineage>
</organism>
<accession>A0AC35FTJ0</accession>
<reference evidence="2" key="1">
    <citation type="submission" date="2022-11" db="UniProtKB">
        <authorList>
            <consortium name="WormBaseParasite"/>
        </authorList>
    </citation>
    <scope>IDENTIFICATION</scope>
</reference>
<name>A0AC35FTJ0_9BILA</name>
<dbReference type="Proteomes" id="UP000887580">
    <property type="component" value="Unplaced"/>
</dbReference>
<proteinExistence type="predicted"/>
<dbReference type="WBParaSite" id="PS1159_v2.g20724.t1">
    <property type="protein sequence ID" value="PS1159_v2.g20724.t1"/>
    <property type="gene ID" value="PS1159_v2.g20724"/>
</dbReference>
<sequence length="443" mass="49915">MQFKTSQRLFNFNNDGGSPKVKTAEKDGIGISMALLSPRRFFESRINQNPNQSLHLRPKDISSKVRKGLVIEVNEQYGRILCSRSFGDLGVFVFFDRNTTVNGASLCLGNVDLMSAVPLGVEIDFKVTFGFPSKWRTFGTYMGYYCESLKYDCTQHVTMFHAELLATETRHDGLVIGYDGLDGKAVIHPHIWPSPNTIRKLYSGAELEPKKNHRFQILTQQSRTLLAVVRPVPSFLKAKLRRMKYIALSAQPLSTTVVCYAYLVGIGPAELLFDSVGVRDDTGDNVPVEIVMDRNLFLSSIGLDKGQGAKVNLIGLIGQAFQLGCVRNLSTQRHPLRAFCAYLCNAGAIPRNPRVHMPRDYSRNLRKASTNLKALPSPFLEKKPSKLDTSLTHRSFYRKFYVRRSYRANPRKRAFTPCSPYTDLAAKRKNLNESMHDVSLSDF</sequence>